<evidence type="ECO:0000259" key="2">
    <source>
        <dbReference type="Pfam" id="PF01569"/>
    </source>
</evidence>
<evidence type="ECO:0000256" key="1">
    <source>
        <dbReference type="SAM" id="Phobius"/>
    </source>
</evidence>
<feature type="transmembrane region" description="Helical" evidence="1">
    <location>
        <begin position="162"/>
        <end position="181"/>
    </location>
</feature>
<proteinExistence type="predicted"/>
<protein>
    <submittedName>
        <fullName evidence="3">Phosphatase PAP2 family protein</fullName>
    </submittedName>
</protein>
<keyword evidence="1" id="KW-0812">Transmembrane</keyword>
<dbReference type="RefSeq" id="WP_263999373.1">
    <property type="nucleotide sequence ID" value="NZ_JACKVK010000014.1"/>
</dbReference>
<dbReference type="SUPFAM" id="SSF48317">
    <property type="entry name" value="Acid phosphatase/Vanadium-dependent haloperoxidase"/>
    <property type="match status" value="1"/>
</dbReference>
<reference evidence="3" key="2">
    <citation type="journal article" date="2022" name="BMC Genomics">
        <title>Comparative genome analysis of mycobacteria focusing on tRNA and non-coding RNA.</title>
        <authorList>
            <person name="Behra P.R.K."/>
            <person name="Pettersson B.M.F."/>
            <person name="Ramesh M."/>
            <person name="Das S."/>
            <person name="Dasgupta S."/>
            <person name="Kirsebom L.A."/>
        </authorList>
    </citation>
    <scope>NUCLEOTIDE SEQUENCE</scope>
    <source>
        <strain evidence="3">DSM 44838</strain>
    </source>
</reference>
<feature type="transmembrane region" description="Helical" evidence="1">
    <location>
        <begin position="193"/>
        <end position="213"/>
    </location>
</feature>
<reference evidence="3" key="1">
    <citation type="submission" date="2020-07" db="EMBL/GenBank/DDBJ databases">
        <authorList>
            <person name="Pettersson B.M.F."/>
            <person name="Behra P.R.K."/>
            <person name="Ramesh M."/>
            <person name="Das S."/>
            <person name="Dasgupta S."/>
            <person name="Kirsebom L.A."/>
        </authorList>
    </citation>
    <scope>NUCLEOTIDE SEQUENCE</scope>
    <source>
        <strain evidence="3">DSM 44838</strain>
    </source>
</reference>
<evidence type="ECO:0000313" key="4">
    <source>
        <dbReference type="Proteomes" id="UP001141629"/>
    </source>
</evidence>
<feature type="transmembrane region" description="Helical" evidence="1">
    <location>
        <begin position="6"/>
        <end position="24"/>
    </location>
</feature>
<dbReference type="EMBL" id="JACKVK010000014">
    <property type="protein sequence ID" value="MCV7424319.1"/>
    <property type="molecule type" value="Genomic_DNA"/>
</dbReference>
<gene>
    <name evidence="3" type="ORF">H7K45_27600</name>
</gene>
<feature type="domain" description="Phosphatidic acid phosphatase type 2/haloperoxidase" evidence="2">
    <location>
        <begin position="114"/>
        <end position="234"/>
    </location>
</feature>
<keyword evidence="1" id="KW-0472">Membrane</keyword>
<dbReference type="Pfam" id="PF01569">
    <property type="entry name" value="PAP2"/>
    <property type="match status" value="1"/>
</dbReference>
<name>A0A9X2Z810_9MYCO</name>
<sequence>MIAINVIVETALVVAAAVLFAAALRRGGPAGRMMLSAGHLSVLMVLALQINSVWLTDLDTWVWNWVDAHRGSRGLRELAGHTFNFIGKPFHVAIAGVVSGTLLAWRARSPLRAVVVIGAVGIGAIVEQILKAVVTRSPDNLAKLGEGSPFDMARVAEFAHSYPSGHVTGAATLLGTIAVCASVGRSRRVRTTWAAVVVLAVLFVAALALYVRAHLFGDVVGGMFLGATIVAAGSALISRSGAASVGRERLP</sequence>
<feature type="transmembrane region" description="Helical" evidence="1">
    <location>
        <begin position="219"/>
        <end position="237"/>
    </location>
</feature>
<dbReference type="InterPro" id="IPR036938">
    <property type="entry name" value="PAP2/HPO_sf"/>
</dbReference>
<dbReference type="AlphaFoldDB" id="A0A9X2Z810"/>
<evidence type="ECO:0000313" key="3">
    <source>
        <dbReference type="EMBL" id="MCV7424319.1"/>
    </source>
</evidence>
<feature type="transmembrane region" description="Helical" evidence="1">
    <location>
        <begin position="36"/>
        <end position="55"/>
    </location>
</feature>
<dbReference type="Gene3D" id="1.20.144.10">
    <property type="entry name" value="Phosphatidic acid phosphatase type 2/haloperoxidase"/>
    <property type="match status" value="1"/>
</dbReference>
<keyword evidence="4" id="KW-1185">Reference proteome</keyword>
<accession>A0A9X2Z810</accession>
<comment type="caution">
    <text evidence="3">The sequence shown here is derived from an EMBL/GenBank/DDBJ whole genome shotgun (WGS) entry which is preliminary data.</text>
</comment>
<keyword evidence="1" id="KW-1133">Transmembrane helix</keyword>
<feature type="transmembrane region" description="Helical" evidence="1">
    <location>
        <begin position="111"/>
        <end position="130"/>
    </location>
</feature>
<dbReference type="InterPro" id="IPR000326">
    <property type="entry name" value="PAP2/HPO"/>
</dbReference>
<dbReference type="Proteomes" id="UP001141629">
    <property type="component" value="Unassembled WGS sequence"/>
</dbReference>
<organism evidence="3 4">
    <name type="scientific">Mycobacterium yunnanensis</name>
    <dbReference type="NCBI Taxonomy" id="368477"/>
    <lineage>
        <taxon>Bacteria</taxon>
        <taxon>Bacillati</taxon>
        <taxon>Actinomycetota</taxon>
        <taxon>Actinomycetes</taxon>
        <taxon>Mycobacteriales</taxon>
        <taxon>Mycobacteriaceae</taxon>
        <taxon>Mycobacterium</taxon>
    </lineage>
</organism>